<dbReference type="EMBL" id="JANPWB010000010">
    <property type="protein sequence ID" value="KAJ1145554.1"/>
    <property type="molecule type" value="Genomic_DNA"/>
</dbReference>
<keyword evidence="2" id="KW-1185">Reference proteome</keyword>
<comment type="caution">
    <text evidence="1">The sequence shown here is derived from an EMBL/GenBank/DDBJ whole genome shotgun (WGS) entry which is preliminary data.</text>
</comment>
<reference evidence="1" key="1">
    <citation type="journal article" date="2022" name="bioRxiv">
        <title>Sequencing and chromosome-scale assembly of the giantPleurodeles waltlgenome.</title>
        <authorList>
            <person name="Brown T."/>
            <person name="Elewa A."/>
            <person name="Iarovenko S."/>
            <person name="Subramanian E."/>
            <person name="Araus A.J."/>
            <person name="Petzold A."/>
            <person name="Susuki M."/>
            <person name="Suzuki K.-i.T."/>
            <person name="Hayashi T."/>
            <person name="Toyoda A."/>
            <person name="Oliveira C."/>
            <person name="Osipova E."/>
            <person name="Leigh N.D."/>
            <person name="Simon A."/>
            <person name="Yun M.H."/>
        </authorList>
    </citation>
    <scope>NUCLEOTIDE SEQUENCE</scope>
    <source>
        <strain evidence="1">20211129_DDA</strain>
        <tissue evidence="1">Liver</tissue>
    </source>
</reference>
<proteinExistence type="predicted"/>
<accession>A0AAV7R095</accession>
<dbReference type="Proteomes" id="UP001066276">
    <property type="component" value="Chromosome 6"/>
</dbReference>
<name>A0AAV7R095_PLEWA</name>
<dbReference type="Pfam" id="PF07004">
    <property type="entry name" value="SHIPPO-rpt"/>
    <property type="match status" value="1"/>
</dbReference>
<organism evidence="1 2">
    <name type="scientific">Pleurodeles waltl</name>
    <name type="common">Iberian ribbed newt</name>
    <dbReference type="NCBI Taxonomy" id="8319"/>
    <lineage>
        <taxon>Eukaryota</taxon>
        <taxon>Metazoa</taxon>
        <taxon>Chordata</taxon>
        <taxon>Craniata</taxon>
        <taxon>Vertebrata</taxon>
        <taxon>Euteleostomi</taxon>
        <taxon>Amphibia</taxon>
        <taxon>Batrachia</taxon>
        <taxon>Caudata</taxon>
        <taxon>Salamandroidea</taxon>
        <taxon>Salamandridae</taxon>
        <taxon>Pleurodelinae</taxon>
        <taxon>Pleurodeles</taxon>
    </lineage>
</organism>
<protein>
    <submittedName>
        <fullName evidence="1">Uncharacterized protein</fullName>
    </submittedName>
</protein>
<dbReference type="AlphaFoldDB" id="A0AAV7R095"/>
<evidence type="ECO:0000313" key="1">
    <source>
        <dbReference type="EMBL" id="KAJ1145554.1"/>
    </source>
</evidence>
<dbReference type="InterPro" id="IPR010736">
    <property type="entry name" value="SHIPPO-rpt"/>
</dbReference>
<evidence type="ECO:0000313" key="2">
    <source>
        <dbReference type="Proteomes" id="UP001066276"/>
    </source>
</evidence>
<gene>
    <name evidence="1" type="ORF">NDU88_011840</name>
</gene>
<sequence>MAMVKTSSEVHNLQAAGAAELVDFTISGSPVPILSTLCQPFSTLQRDKGASEKRRPYLYRGKSTTVICKWPSPFDYPQISTLGPHQPSRRGNPCFSIGGTWNPIPDNHYPAPNEYEKALASEKVGHTSPSFSIYGRTNGTYLWPNRELTPGPGTYNVEKGFLAVKPRARSFYIHGERGVKRHELGPFACL</sequence>